<proteinExistence type="inferred from homology"/>
<dbReference type="Proteomes" id="UP000550707">
    <property type="component" value="Unassembled WGS sequence"/>
</dbReference>
<reference evidence="4 5" key="1">
    <citation type="journal article" date="2020" name="Nature">
        <title>Six reference-quality genomes reveal evolution of bat adaptations.</title>
        <authorList>
            <person name="Jebb D."/>
            <person name="Huang Z."/>
            <person name="Pippel M."/>
            <person name="Hughes G.M."/>
            <person name="Lavrichenko K."/>
            <person name="Devanna P."/>
            <person name="Winkler S."/>
            <person name="Jermiin L.S."/>
            <person name="Skirmuntt E.C."/>
            <person name="Katzourakis A."/>
            <person name="Burkitt-Gray L."/>
            <person name="Ray D.A."/>
            <person name="Sullivan K.A.M."/>
            <person name="Roscito J.G."/>
            <person name="Kirilenko B.M."/>
            <person name="Davalos L.M."/>
            <person name="Corthals A.P."/>
            <person name="Power M.L."/>
            <person name="Jones G."/>
            <person name="Ransome R.D."/>
            <person name="Dechmann D.K.N."/>
            <person name="Locatelli A.G."/>
            <person name="Puechmaille S.J."/>
            <person name="Fedrigo O."/>
            <person name="Jarvis E.D."/>
            <person name="Hiller M."/>
            <person name="Vernes S.C."/>
            <person name="Myers E.W."/>
            <person name="Teeling E.C."/>
        </authorList>
    </citation>
    <scope>NUCLEOTIDE SEQUENCE [LARGE SCALE GENOMIC DNA]</scope>
    <source>
        <strain evidence="4">MMolMol1</strain>
        <tissue evidence="4">Muscle</tissue>
    </source>
</reference>
<feature type="compositionally biased region" description="Polar residues" evidence="2">
    <location>
        <begin position="1"/>
        <end position="21"/>
    </location>
</feature>
<dbReference type="EMBL" id="JACASF010000014">
    <property type="protein sequence ID" value="KAF6433799.1"/>
    <property type="molecule type" value="Genomic_DNA"/>
</dbReference>
<sequence>MKACSGESSPDSTGALSTSVRHGTDHPSLSVPDCSWRDARVRVSLPSTLARRDSSQDKKVGYESEKDLDSYRMGLSGENSVVSGQSVRQTQLGNALTVHLSKKLEEINAGQLPGITHSSWHVNQQTLSVQSHTPVKRRSLSPSEGGDSCLSTSQELSSLESRAQQMLEAHITTFRLRMLWGLFTKVLESIGSFKLKDTPSHSLYDSNSS</sequence>
<evidence type="ECO:0000256" key="2">
    <source>
        <dbReference type="SAM" id="MobiDB-lite"/>
    </source>
</evidence>
<comment type="similarity">
    <text evidence="1">Belongs to the SPATA31 family.</text>
</comment>
<dbReference type="InterPro" id="IPR039509">
    <property type="entry name" value="SPATA31"/>
</dbReference>
<evidence type="ECO:0000313" key="4">
    <source>
        <dbReference type="EMBL" id="KAF6433799.1"/>
    </source>
</evidence>
<feature type="compositionally biased region" description="Basic and acidic residues" evidence="2">
    <location>
        <begin position="50"/>
        <end position="65"/>
    </location>
</feature>
<evidence type="ECO:0000259" key="3">
    <source>
        <dbReference type="Pfam" id="PF14650"/>
    </source>
</evidence>
<accession>A0A7J8EF56</accession>
<name>A0A7J8EF56_MOLMO</name>
<organism evidence="4 5">
    <name type="scientific">Molossus molossus</name>
    <name type="common">Pallas' mastiff bat</name>
    <name type="synonym">Vespertilio molossus</name>
    <dbReference type="NCBI Taxonomy" id="27622"/>
    <lineage>
        <taxon>Eukaryota</taxon>
        <taxon>Metazoa</taxon>
        <taxon>Chordata</taxon>
        <taxon>Craniata</taxon>
        <taxon>Vertebrata</taxon>
        <taxon>Euteleostomi</taxon>
        <taxon>Mammalia</taxon>
        <taxon>Eutheria</taxon>
        <taxon>Laurasiatheria</taxon>
        <taxon>Chiroptera</taxon>
        <taxon>Yangochiroptera</taxon>
        <taxon>Molossidae</taxon>
        <taxon>Molossus</taxon>
    </lineage>
</organism>
<dbReference type="AlphaFoldDB" id="A0A7J8EF56"/>
<dbReference type="PANTHER" id="PTHR21859:SF12">
    <property type="entry name" value="SPERMATOGENESIS-ASSOCIATED PROTEIN 31D1"/>
    <property type="match status" value="1"/>
</dbReference>
<dbReference type="Pfam" id="PF14650">
    <property type="entry name" value="FAM75"/>
    <property type="match status" value="1"/>
</dbReference>
<feature type="region of interest" description="Disordered" evidence="2">
    <location>
        <begin position="127"/>
        <end position="151"/>
    </location>
</feature>
<evidence type="ECO:0000313" key="5">
    <source>
        <dbReference type="Proteomes" id="UP000550707"/>
    </source>
</evidence>
<protein>
    <recommendedName>
        <fullName evidence="3">SPATA31 domain-containing protein</fullName>
    </recommendedName>
</protein>
<evidence type="ECO:0000256" key="1">
    <source>
        <dbReference type="ARBA" id="ARBA00035009"/>
    </source>
</evidence>
<gene>
    <name evidence="4" type="ORF">HJG59_008862</name>
</gene>
<dbReference type="PANTHER" id="PTHR21859">
    <property type="entry name" value="ACROSOME-SPECIFIC PROTEIN"/>
    <property type="match status" value="1"/>
</dbReference>
<dbReference type="InParanoid" id="A0A7J8EF56"/>
<keyword evidence="5" id="KW-1185">Reference proteome</keyword>
<feature type="domain" description="SPATA31" evidence="3">
    <location>
        <begin position="53"/>
        <end position="120"/>
    </location>
</feature>
<feature type="region of interest" description="Disordered" evidence="2">
    <location>
        <begin position="1"/>
        <end position="65"/>
    </location>
</feature>
<comment type="caution">
    <text evidence="4">The sequence shown here is derived from an EMBL/GenBank/DDBJ whole genome shotgun (WGS) entry which is preliminary data.</text>
</comment>